<evidence type="ECO:0000313" key="6">
    <source>
        <dbReference type="Proteomes" id="UP001223072"/>
    </source>
</evidence>
<dbReference type="PANTHER" id="PTHR30146">
    <property type="entry name" value="LACI-RELATED TRANSCRIPTIONAL REPRESSOR"/>
    <property type="match status" value="1"/>
</dbReference>
<evidence type="ECO:0000259" key="4">
    <source>
        <dbReference type="PROSITE" id="PS50932"/>
    </source>
</evidence>
<dbReference type="SMART" id="SM00354">
    <property type="entry name" value="HTH_LACI"/>
    <property type="match status" value="1"/>
</dbReference>
<dbReference type="Proteomes" id="UP001223072">
    <property type="component" value="Unassembled WGS sequence"/>
</dbReference>
<gene>
    <name evidence="5" type="ORF">QFZ49_003570</name>
</gene>
<evidence type="ECO:0000256" key="3">
    <source>
        <dbReference type="ARBA" id="ARBA00023163"/>
    </source>
</evidence>
<accession>A0ABU0RRR5</accession>
<dbReference type="SUPFAM" id="SSF53822">
    <property type="entry name" value="Periplasmic binding protein-like I"/>
    <property type="match status" value="1"/>
</dbReference>
<evidence type="ECO:0000256" key="2">
    <source>
        <dbReference type="ARBA" id="ARBA00023125"/>
    </source>
</evidence>
<dbReference type="CDD" id="cd06267">
    <property type="entry name" value="PBP1_LacI_sugar_binding-like"/>
    <property type="match status" value="1"/>
</dbReference>
<protein>
    <submittedName>
        <fullName evidence="5">DNA-binding LacI/PurR family transcriptional regulator</fullName>
    </submittedName>
</protein>
<dbReference type="CDD" id="cd01392">
    <property type="entry name" value="HTH_LacI"/>
    <property type="match status" value="1"/>
</dbReference>
<keyword evidence="3" id="KW-0804">Transcription</keyword>
<dbReference type="PROSITE" id="PS50932">
    <property type="entry name" value="HTH_LACI_2"/>
    <property type="match status" value="1"/>
</dbReference>
<dbReference type="EMBL" id="JAUSZS010000004">
    <property type="protein sequence ID" value="MDQ0933630.1"/>
    <property type="molecule type" value="Genomic_DNA"/>
</dbReference>
<comment type="caution">
    <text evidence="5">The sequence shown here is derived from an EMBL/GenBank/DDBJ whole genome shotgun (WGS) entry which is preliminary data.</text>
</comment>
<feature type="domain" description="HTH lacI-type" evidence="4">
    <location>
        <begin position="5"/>
        <end position="59"/>
    </location>
</feature>
<keyword evidence="6" id="KW-1185">Reference proteome</keyword>
<evidence type="ECO:0000313" key="5">
    <source>
        <dbReference type="EMBL" id="MDQ0933630.1"/>
    </source>
</evidence>
<dbReference type="SUPFAM" id="SSF47413">
    <property type="entry name" value="lambda repressor-like DNA-binding domains"/>
    <property type="match status" value="1"/>
</dbReference>
<dbReference type="GO" id="GO:0003677">
    <property type="term" value="F:DNA binding"/>
    <property type="evidence" value="ECO:0007669"/>
    <property type="project" value="UniProtKB-KW"/>
</dbReference>
<evidence type="ECO:0000256" key="1">
    <source>
        <dbReference type="ARBA" id="ARBA00023015"/>
    </source>
</evidence>
<dbReference type="InterPro" id="IPR010982">
    <property type="entry name" value="Lambda_DNA-bd_dom_sf"/>
</dbReference>
<dbReference type="InterPro" id="IPR000843">
    <property type="entry name" value="HTH_LacI"/>
</dbReference>
<keyword evidence="2 5" id="KW-0238">DNA-binding</keyword>
<proteinExistence type="predicted"/>
<name>A0ABU0RRR5_9ACTN</name>
<keyword evidence="1" id="KW-0805">Transcription regulation</keyword>
<organism evidence="5 6">
    <name type="scientific">Streptomyces turgidiscabies</name>
    <dbReference type="NCBI Taxonomy" id="85558"/>
    <lineage>
        <taxon>Bacteria</taxon>
        <taxon>Bacillati</taxon>
        <taxon>Actinomycetota</taxon>
        <taxon>Actinomycetes</taxon>
        <taxon>Kitasatosporales</taxon>
        <taxon>Streptomycetaceae</taxon>
        <taxon>Streptomyces</taxon>
    </lineage>
</organism>
<dbReference type="PANTHER" id="PTHR30146:SF109">
    <property type="entry name" value="HTH-TYPE TRANSCRIPTIONAL REGULATOR GALS"/>
    <property type="match status" value="1"/>
</dbReference>
<dbReference type="Pfam" id="PF00356">
    <property type="entry name" value="LacI"/>
    <property type="match status" value="1"/>
</dbReference>
<dbReference type="Pfam" id="PF13377">
    <property type="entry name" value="Peripla_BP_3"/>
    <property type="match status" value="1"/>
</dbReference>
<reference evidence="5 6" key="1">
    <citation type="submission" date="2023-07" db="EMBL/GenBank/DDBJ databases">
        <title>Comparative genomics of wheat-associated soil bacteria to identify genetic determinants of phenazine resistance.</title>
        <authorList>
            <person name="Mouncey N."/>
        </authorList>
    </citation>
    <scope>NUCLEOTIDE SEQUENCE [LARGE SCALE GENOMIC DNA]</scope>
    <source>
        <strain evidence="5 6">W2I16</strain>
    </source>
</reference>
<dbReference type="InterPro" id="IPR028082">
    <property type="entry name" value="Peripla_BP_I"/>
</dbReference>
<dbReference type="InterPro" id="IPR046335">
    <property type="entry name" value="LacI/GalR-like_sensor"/>
</dbReference>
<dbReference type="Gene3D" id="1.10.260.40">
    <property type="entry name" value="lambda repressor-like DNA-binding domains"/>
    <property type="match status" value="1"/>
</dbReference>
<dbReference type="Gene3D" id="3.40.50.2300">
    <property type="match status" value="2"/>
</dbReference>
<sequence length="353" mass="38092">MRRGVTMRNVAERAGVSTKTVSNVTNGTGSFSQETEQRVRAAVEELGYRINPFARGLRSRRTGTIALVIPNVYQPFNAELAEQILMAPETQGLKVVVEATRGDAQRERTLLTTSYGELVDGIIYVPHALSPEEYLPLLVAQPTVVLGERPPEADGMCLDYVEIADEQGAHAVVAHLLSQGRRRIAAICEPAGPRAGGRRLHGYRRALDEAGVAYDDSLVLGVDNADLWSSGAGAVARLLRTRARFDALFCYNDVVAIGALSVLHRSGVAVPDDVALAGFDDIEAAHFTTPPLTTVDPQRPSIARTAVALLRSRMDHADSRALPGRTEIAGFTLRVRRSSPAGTETKDGEQHVP</sequence>